<evidence type="ECO:0008006" key="3">
    <source>
        <dbReference type="Google" id="ProtNLM"/>
    </source>
</evidence>
<dbReference type="InterPro" id="IPR008884">
    <property type="entry name" value="TylF_MeTrfase"/>
</dbReference>
<comment type="caution">
    <text evidence="1">The sequence shown here is derived from an EMBL/GenBank/DDBJ whole genome shotgun (WGS) entry which is preliminary data.</text>
</comment>
<evidence type="ECO:0000313" key="1">
    <source>
        <dbReference type="EMBL" id="OGM98580.1"/>
    </source>
</evidence>
<dbReference type="STRING" id="1802661.A2649_00060"/>
<gene>
    <name evidence="1" type="ORF">A2649_00060</name>
</gene>
<dbReference type="Pfam" id="PF05711">
    <property type="entry name" value="TylF"/>
    <property type="match status" value="1"/>
</dbReference>
<dbReference type="Proteomes" id="UP000176893">
    <property type="component" value="Unassembled WGS sequence"/>
</dbReference>
<name>A0A1F8ECS3_9BACT</name>
<evidence type="ECO:0000313" key="2">
    <source>
        <dbReference type="Proteomes" id="UP000176893"/>
    </source>
</evidence>
<reference evidence="1 2" key="1">
    <citation type="journal article" date="2016" name="Nat. Commun.">
        <title>Thousands of microbial genomes shed light on interconnected biogeochemical processes in an aquifer system.</title>
        <authorList>
            <person name="Anantharaman K."/>
            <person name="Brown C.T."/>
            <person name="Hug L.A."/>
            <person name="Sharon I."/>
            <person name="Castelle C.J."/>
            <person name="Probst A.J."/>
            <person name="Thomas B.C."/>
            <person name="Singh A."/>
            <person name="Wilkins M.J."/>
            <person name="Karaoz U."/>
            <person name="Brodie E.L."/>
            <person name="Williams K.H."/>
            <person name="Hubbard S.S."/>
            <person name="Banfield J.F."/>
        </authorList>
    </citation>
    <scope>NUCLEOTIDE SEQUENCE [LARGE SCALE GENOMIC DNA]</scope>
</reference>
<sequence>MSHIELGKLKYYKRNPLEEKAFKLVSKIYSEEEGPVFVSLFTGRKPVLFSPGELLNIWEQSRIMVDHGGAYAEVGVFRGASAKAISEIKGNTPLHLFDTFEGLPDQVSNRDGRFKKEMFTASEKEVRDRLSKYPAVKIYPGLFPNTADAIKDLRFSFVHLDVDLYSVTKKALEFFYPRMLSGGRILSHDYGQCKGVWTAFDEFMADKPEKLQPMEATQVLMIKK</sequence>
<dbReference type="SUPFAM" id="SSF53335">
    <property type="entry name" value="S-adenosyl-L-methionine-dependent methyltransferases"/>
    <property type="match status" value="1"/>
</dbReference>
<dbReference type="PANTHER" id="PTHR40036">
    <property type="entry name" value="MACROCIN O-METHYLTRANSFERASE"/>
    <property type="match status" value="1"/>
</dbReference>
<dbReference type="PANTHER" id="PTHR40036:SF1">
    <property type="entry name" value="MACROCIN O-METHYLTRANSFERASE"/>
    <property type="match status" value="1"/>
</dbReference>
<dbReference type="EMBL" id="MGJB01000012">
    <property type="protein sequence ID" value="OGM98580.1"/>
    <property type="molecule type" value="Genomic_DNA"/>
</dbReference>
<dbReference type="Gene3D" id="3.40.50.150">
    <property type="entry name" value="Vaccinia Virus protein VP39"/>
    <property type="match status" value="1"/>
</dbReference>
<accession>A0A1F8ECS3</accession>
<proteinExistence type="predicted"/>
<organism evidence="1 2">
    <name type="scientific">Candidatus Yanofskybacteria bacterium RIFCSPHIGHO2_01_FULL_41_26</name>
    <dbReference type="NCBI Taxonomy" id="1802661"/>
    <lineage>
        <taxon>Bacteria</taxon>
        <taxon>Candidatus Yanofskyibacteriota</taxon>
    </lineage>
</organism>
<dbReference type="AlphaFoldDB" id="A0A1F8ECS3"/>
<protein>
    <recommendedName>
        <fullName evidence="3">Macrocin-O-methyltransferase</fullName>
    </recommendedName>
</protein>
<dbReference type="InterPro" id="IPR029063">
    <property type="entry name" value="SAM-dependent_MTases_sf"/>
</dbReference>